<evidence type="ECO:0000313" key="9">
    <source>
        <dbReference type="EMBL" id="GMM36280.1"/>
    </source>
</evidence>
<dbReference type="RefSeq" id="XP_064853276.1">
    <property type="nucleotide sequence ID" value="XM_064997204.1"/>
</dbReference>
<dbReference type="PANTHER" id="PTHR28290:SF1">
    <property type="entry name" value="ENHANCER OF TRANSLATION TERMINATION 1"/>
    <property type="match status" value="1"/>
</dbReference>
<evidence type="ECO:0000256" key="2">
    <source>
        <dbReference type="ARBA" id="ARBA00007273"/>
    </source>
</evidence>
<keyword evidence="4" id="KW-0810">Translation regulation</keyword>
<gene>
    <name evidence="9" type="ORF">DASC09_036050</name>
</gene>
<dbReference type="Pfam" id="PF12753">
    <property type="entry name" value="Nro1"/>
    <property type="match status" value="1"/>
</dbReference>
<dbReference type="InterPro" id="IPR011990">
    <property type="entry name" value="TPR-like_helical_dom_sf"/>
</dbReference>
<evidence type="ECO:0000256" key="1">
    <source>
        <dbReference type="ARBA" id="ARBA00004123"/>
    </source>
</evidence>
<feature type="compositionally biased region" description="Basic residues" evidence="8">
    <location>
        <begin position="12"/>
        <end position="21"/>
    </location>
</feature>
<dbReference type="GO" id="GO:2000640">
    <property type="term" value="P:positive regulation of SREBP signaling pathway"/>
    <property type="evidence" value="ECO:0007669"/>
    <property type="project" value="TreeGrafter"/>
</dbReference>
<evidence type="ECO:0000256" key="8">
    <source>
        <dbReference type="SAM" id="MobiDB-lite"/>
    </source>
</evidence>
<keyword evidence="10" id="KW-1185">Reference proteome</keyword>
<keyword evidence="5" id="KW-0805">Transcription regulation</keyword>
<feature type="compositionally biased region" description="Basic and acidic residues" evidence="8">
    <location>
        <begin position="22"/>
        <end position="32"/>
    </location>
</feature>
<dbReference type="GO" id="GO:0005634">
    <property type="term" value="C:nucleus"/>
    <property type="evidence" value="ECO:0007669"/>
    <property type="project" value="UniProtKB-SubCell"/>
</dbReference>
<accession>A0AAV5QMY2</accession>
<dbReference type="AlphaFoldDB" id="A0AAV5QMY2"/>
<dbReference type="SUPFAM" id="SSF48452">
    <property type="entry name" value="TPR-like"/>
    <property type="match status" value="1"/>
</dbReference>
<comment type="caution">
    <text evidence="9">The sequence shown here is derived from an EMBL/GenBank/DDBJ whole genome shotgun (WGS) entry which is preliminary data.</text>
</comment>
<dbReference type="InterPro" id="IPR024318">
    <property type="entry name" value="Nro1/ETT1"/>
</dbReference>
<organism evidence="9 10">
    <name type="scientific">Saccharomycopsis crataegensis</name>
    <dbReference type="NCBI Taxonomy" id="43959"/>
    <lineage>
        <taxon>Eukaryota</taxon>
        <taxon>Fungi</taxon>
        <taxon>Dikarya</taxon>
        <taxon>Ascomycota</taxon>
        <taxon>Saccharomycotina</taxon>
        <taxon>Saccharomycetes</taxon>
        <taxon>Saccharomycopsidaceae</taxon>
        <taxon>Saccharomycopsis</taxon>
    </lineage>
</organism>
<dbReference type="PANTHER" id="PTHR28290">
    <property type="entry name" value="ENHANCER OF TRANSLATION TERMINATION 1"/>
    <property type="match status" value="1"/>
</dbReference>
<protein>
    <recommendedName>
        <fullName evidence="3">Enhancer of translation termination 1</fullName>
    </recommendedName>
</protein>
<dbReference type="Gene3D" id="1.25.40.10">
    <property type="entry name" value="Tetratricopeptide repeat domain"/>
    <property type="match status" value="1"/>
</dbReference>
<sequence length="487" mass="56208">MAKRPLGLGKAHEKKNKKKKTSNGEDSKHSSKEQTPQNDGQLMIKLNSDMNELAQLWVNYVKKKIANETQEEGDQNELVLNGIIHECDRILRKSHNLKENKDSVKDDEESIIVDGQLYAIYGLALAELAYFQSQGEDDDEEEEKEFDEEEEKKKNSEHAAKISEFFTEALDRIETGFDKFPKDRITLNWAKIQILANRIPLQYISSMTLTSNKKKYPDIEKLVDELFSSYQDNMKLASNLSSKNAGDEYNDYGVFFDYQQYLVLDTIDDLLDMIENFGMNDDLNEIDSDNEDEIETSNIELTKKHPLFVVRDCIPSYEDNLIEKCENFLEHLQALDKSKFKIDIENSCQNSEYKHNSLVIFYLQINKKLGELYLRKADGSGKAYTDIVYGDDQDSEPSVPKKELQKLQKEAIANYKKAIEHIKKIEDPEDPQTWVNIAEAEISLGNIYDLDSKDQETLYQKAEKRLKKANKATNGKYDHILKNLLDG</sequence>
<dbReference type="EMBL" id="BTFZ01000011">
    <property type="protein sequence ID" value="GMM36280.1"/>
    <property type="molecule type" value="Genomic_DNA"/>
</dbReference>
<name>A0AAV5QMY2_9ASCO</name>
<proteinExistence type="inferred from homology"/>
<feature type="region of interest" description="Disordered" evidence="8">
    <location>
        <begin position="134"/>
        <end position="158"/>
    </location>
</feature>
<evidence type="ECO:0000313" key="10">
    <source>
        <dbReference type="Proteomes" id="UP001360560"/>
    </source>
</evidence>
<evidence type="ECO:0000256" key="3">
    <source>
        <dbReference type="ARBA" id="ARBA00017359"/>
    </source>
</evidence>
<dbReference type="GO" id="GO:0006417">
    <property type="term" value="P:regulation of translation"/>
    <property type="evidence" value="ECO:0007669"/>
    <property type="project" value="UniProtKB-KW"/>
</dbReference>
<feature type="region of interest" description="Disordered" evidence="8">
    <location>
        <begin position="1"/>
        <end position="39"/>
    </location>
</feature>
<keyword evidence="6" id="KW-0804">Transcription</keyword>
<comment type="similarity">
    <text evidence="2">Belongs to the ETT1 family.</text>
</comment>
<comment type="subcellular location">
    <subcellularLocation>
        <location evidence="1">Nucleus</location>
    </subcellularLocation>
</comment>
<reference evidence="9 10" key="1">
    <citation type="journal article" date="2023" name="Elife">
        <title>Identification of key yeast species and microbe-microbe interactions impacting larval growth of Drosophila in the wild.</title>
        <authorList>
            <person name="Mure A."/>
            <person name="Sugiura Y."/>
            <person name="Maeda R."/>
            <person name="Honda K."/>
            <person name="Sakurai N."/>
            <person name="Takahashi Y."/>
            <person name="Watada M."/>
            <person name="Katoh T."/>
            <person name="Gotoh A."/>
            <person name="Gotoh Y."/>
            <person name="Taniguchi I."/>
            <person name="Nakamura K."/>
            <person name="Hayashi T."/>
            <person name="Katayama T."/>
            <person name="Uemura T."/>
            <person name="Hattori Y."/>
        </authorList>
    </citation>
    <scope>NUCLEOTIDE SEQUENCE [LARGE SCALE GENOMIC DNA]</scope>
    <source>
        <strain evidence="9 10">SC-9</strain>
    </source>
</reference>
<evidence type="ECO:0000256" key="7">
    <source>
        <dbReference type="ARBA" id="ARBA00023242"/>
    </source>
</evidence>
<evidence type="ECO:0000256" key="4">
    <source>
        <dbReference type="ARBA" id="ARBA00022845"/>
    </source>
</evidence>
<evidence type="ECO:0000256" key="6">
    <source>
        <dbReference type="ARBA" id="ARBA00023163"/>
    </source>
</evidence>
<dbReference type="GeneID" id="90074255"/>
<keyword evidence="7" id="KW-0539">Nucleus</keyword>
<feature type="compositionally biased region" description="Acidic residues" evidence="8">
    <location>
        <begin position="135"/>
        <end position="150"/>
    </location>
</feature>
<dbReference type="Proteomes" id="UP001360560">
    <property type="component" value="Unassembled WGS sequence"/>
</dbReference>
<evidence type="ECO:0000256" key="5">
    <source>
        <dbReference type="ARBA" id="ARBA00023015"/>
    </source>
</evidence>